<name>A0ABU6U541_9FABA</name>
<dbReference type="EMBL" id="JASCZI010120863">
    <property type="protein sequence ID" value="MED6156301.1"/>
    <property type="molecule type" value="Genomic_DNA"/>
</dbReference>
<dbReference type="Proteomes" id="UP001341840">
    <property type="component" value="Unassembled WGS sequence"/>
</dbReference>
<comment type="caution">
    <text evidence="1">The sequence shown here is derived from an EMBL/GenBank/DDBJ whole genome shotgun (WGS) entry which is preliminary data.</text>
</comment>
<evidence type="ECO:0000313" key="2">
    <source>
        <dbReference type="Proteomes" id="UP001341840"/>
    </source>
</evidence>
<organism evidence="1 2">
    <name type="scientific">Stylosanthes scabra</name>
    <dbReference type="NCBI Taxonomy" id="79078"/>
    <lineage>
        <taxon>Eukaryota</taxon>
        <taxon>Viridiplantae</taxon>
        <taxon>Streptophyta</taxon>
        <taxon>Embryophyta</taxon>
        <taxon>Tracheophyta</taxon>
        <taxon>Spermatophyta</taxon>
        <taxon>Magnoliopsida</taxon>
        <taxon>eudicotyledons</taxon>
        <taxon>Gunneridae</taxon>
        <taxon>Pentapetalae</taxon>
        <taxon>rosids</taxon>
        <taxon>fabids</taxon>
        <taxon>Fabales</taxon>
        <taxon>Fabaceae</taxon>
        <taxon>Papilionoideae</taxon>
        <taxon>50 kb inversion clade</taxon>
        <taxon>dalbergioids sensu lato</taxon>
        <taxon>Dalbergieae</taxon>
        <taxon>Pterocarpus clade</taxon>
        <taxon>Stylosanthes</taxon>
    </lineage>
</organism>
<sequence length="332" mass="36640">MVKLSVVLSRVYKGQLPRKESDCVLVVLFGLVGARVCERVVEGFLGFIVAVRLQCGCLDAQQQEGCQKGEEEGKVSDQKDTDVSLLGEMVVLGDEEVSCTVDDVKAVRRDLVKAQGEQLHIVTELVRHQAKFIESYGKGRGTTGKPPQLPPIGIHDMFRVPNRLHPQSDQGAILQPGPIHVTDDVDETNPKSPLKRRLDFDEGPSLETPLFPMEIHYSGPGTPFGYCNAADELYAHDMPKCLNLCLWPLNGVVFWASDIFDATYIFKADGLERLVCNISISEIGRLCRLTKTSIHAARNLSMMTIVMEAGEYCGVSALAKRSTDMLSHLLLE</sequence>
<gene>
    <name evidence="1" type="ORF">PIB30_013333</name>
</gene>
<accession>A0ABU6U541</accession>
<reference evidence="1 2" key="1">
    <citation type="journal article" date="2023" name="Plants (Basel)">
        <title>Bridging the Gap: Combining Genomics and Transcriptomics Approaches to Understand Stylosanthes scabra, an Orphan Legume from the Brazilian Caatinga.</title>
        <authorList>
            <person name="Ferreira-Neto J.R.C."/>
            <person name="da Silva M.D."/>
            <person name="Binneck E."/>
            <person name="de Melo N.F."/>
            <person name="da Silva R.H."/>
            <person name="de Melo A.L.T.M."/>
            <person name="Pandolfi V."/>
            <person name="Bustamante F.O."/>
            <person name="Brasileiro-Vidal A.C."/>
            <person name="Benko-Iseppon A.M."/>
        </authorList>
    </citation>
    <scope>NUCLEOTIDE SEQUENCE [LARGE SCALE GENOMIC DNA]</scope>
    <source>
        <tissue evidence="1">Leaves</tissue>
    </source>
</reference>
<keyword evidence="2" id="KW-1185">Reference proteome</keyword>
<protein>
    <submittedName>
        <fullName evidence="1">Uncharacterized protein</fullName>
    </submittedName>
</protein>
<proteinExistence type="predicted"/>
<evidence type="ECO:0000313" key="1">
    <source>
        <dbReference type="EMBL" id="MED6156301.1"/>
    </source>
</evidence>